<evidence type="ECO:0000256" key="2">
    <source>
        <dbReference type="PIRSR" id="PIRSR601765-1"/>
    </source>
</evidence>
<dbReference type="PANTHER" id="PTHR11002:SF79">
    <property type="entry name" value="CARBONIC ANHYDRASE 2"/>
    <property type="match status" value="1"/>
</dbReference>
<dbReference type="STRING" id="1763537.ULVI_06375"/>
<proteinExistence type="inferred from homology"/>
<comment type="cofactor">
    <cofactor evidence="2">
        <name>Zn(2+)</name>
        <dbReference type="ChEBI" id="CHEBI:29105"/>
    </cofactor>
    <text evidence="2">Binds 1 zinc ion per subunit.</text>
</comment>
<dbReference type="GO" id="GO:0008270">
    <property type="term" value="F:zinc ion binding"/>
    <property type="evidence" value="ECO:0007669"/>
    <property type="project" value="InterPro"/>
</dbReference>
<dbReference type="Pfam" id="PF00484">
    <property type="entry name" value="Pro_CA"/>
    <property type="match status" value="1"/>
</dbReference>
<keyword evidence="4" id="KW-1185">Reference proteome</keyword>
<keyword evidence="2" id="KW-0479">Metal-binding</keyword>
<comment type="caution">
    <text evidence="3">The sequence shown here is derived from an EMBL/GenBank/DDBJ whole genome shotgun (WGS) entry which is preliminary data.</text>
</comment>
<dbReference type="RefSeq" id="WP_068590857.1">
    <property type="nucleotide sequence ID" value="NZ_LRXL01000026.1"/>
</dbReference>
<dbReference type="SMART" id="SM00947">
    <property type="entry name" value="Pro_CA"/>
    <property type="match status" value="1"/>
</dbReference>
<dbReference type="InterPro" id="IPR036874">
    <property type="entry name" value="Carbonic_anhydrase_sf"/>
</dbReference>
<dbReference type="InterPro" id="IPR001765">
    <property type="entry name" value="Carbonic_anhydrase"/>
</dbReference>
<dbReference type="SUPFAM" id="SSF53056">
    <property type="entry name" value="beta-carbonic anhydrase, cab"/>
    <property type="match status" value="1"/>
</dbReference>
<feature type="binding site" evidence="2">
    <location>
        <position position="58"/>
    </location>
    <ligand>
        <name>Zn(2+)</name>
        <dbReference type="ChEBI" id="CHEBI:29105"/>
    </ligand>
</feature>
<feature type="binding site" evidence="2">
    <location>
        <position position="114"/>
    </location>
    <ligand>
        <name>Zn(2+)</name>
        <dbReference type="ChEBI" id="CHEBI:29105"/>
    </ligand>
</feature>
<sequence length="210" mass="22464">MKAQTKETQNQYTPQSAVEALKEGNKRFLNSTQVNRDLLNQVKDTSGGQWPFAVVLSCIDSRVPVELVFDQGIGDIFSARVAGNIVNEDLLGSIEYGCKVAGSKAVVVLGHTGCGAVKGACDDVQLGNITPLLSKIKPAVNAVTSPSNSEERTSANTTFVNDVVYKNVRMTMDEMKKQSSVLKEMQEEGTITIVGAVYDVGSGAVEFIDA</sequence>
<dbReference type="OrthoDB" id="9797527at2"/>
<evidence type="ECO:0000256" key="1">
    <source>
        <dbReference type="ARBA" id="ARBA00006217"/>
    </source>
</evidence>
<accession>A0A167J5X8</accession>
<dbReference type="AlphaFoldDB" id="A0A167J5X8"/>
<dbReference type="EMBL" id="LRXL01000026">
    <property type="protein sequence ID" value="OAB80357.1"/>
    <property type="molecule type" value="Genomic_DNA"/>
</dbReference>
<dbReference type="CDD" id="cd03378">
    <property type="entry name" value="beta_CA_cladeC"/>
    <property type="match status" value="1"/>
</dbReference>
<feature type="binding site" evidence="2">
    <location>
        <position position="111"/>
    </location>
    <ligand>
        <name>Zn(2+)</name>
        <dbReference type="ChEBI" id="CHEBI:29105"/>
    </ligand>
</feature>
<comment type="similarity">
    <text evidence="1">Belongs to the beta-class carbonic anhydrase family.</text>
</comment>
<dbReference type="GO" id="GO:0004089">
    <property type="term" value="F:carbonate dehydratase activity"/>
    <property type="evidence" value="ECO:0007669"/>
    <property type="project" value="InterPro"/>
</dbReference>
<dbReference type="NCBIfam" id="NF011765">
    <property type="entry name" value="PRK15219.1"/>
    <property type="match status" value="1"/>
</dbReference>
<dbReference type="Proteomes" id="UP000077013">
    <property type="component" value="Unassembled WGS sequence"/>
</dbReference>
<keyword evidence="2" id="KW-0862">Zinc</keyword>
<reference evidence="3 4" key="1">
    <citation type="submission" date="2016-02" db="EMBL/GenBank/DDBJ databases">
        <title>Ulvibacter sp. LPB0005, isolated from Thais luteostoma.</title>
        <authorList>
            <person name="Shin S.-K."/>
            <person name="Yi H."/>
        </authorList>
    </citation>
    <scope>NUCLEOTIDE SEQUENCE [LARGE SCALE GENOMIC DNA]</scope>
    <source>
        <strain evidence="3 4">LPB0005</strain>
    </source>
</reference>
<name>A0A167J5X8_9FLAO</name>
<evidence type="ECO:0000313" key="3">
    <source>
        <dbReference type="EMBL" id="OAB80357.1"/>
    </source>
</evidence>
<dbReference type="Gene3D" id="3.40.1050.10">
    <property type="entry name" value="Carbonic anhydrase"/>
    <property type="match status" value="1"/>
</dbReference>
<evidence type="ECO:0000313" key="4">
    <source>
        <dbReference type="Proteomes" id="UP000077013"/>
    </source>
</evidence>
<protein>
    <submittedName>
        <fullName evidence="3">Carbonic anhydrase</fullName>
    </submittedName>
</protein>
<gene>
    <name evidence="3" type="ORF">ULVI_06375</name>
</gene>
<organism evidence="3 4">
    <name type="scientific">Cochleicola gelatinilyticus</name>
    <dbReference type="NCBI Taxonomy" id="1763537"/>
    <lineage>
        <taxon>Bacteria</taxon>
        <taxon>Pseudomonadati</taxon>
        <taxon>Bacteroidota</taxon>
        <taxon>Flavobacteriia</taxon>
        <taxon>Flavobacteriales</taxon>
        <taxon>Flavobacteriaceae</taxon>
        <taxon>Cochleicola</taxon>
    </lineage>
</organism>
<dbReference type="PANTHER" id="PTHR11002">
    <property type="entry name" value="CARBONIC ANHYDRASE"/>
    <property type="match status" value="1"/>
</dbReference>
<feature type="binding site" evidence="2">
    <location>
        <position position="60"/>
    </location>
    <ligand>
        <name>Zn(2+)</name>
        <dbReference type="ChEBI" id="CHEBI:29105"/>
    </ligand>
</feature>